<name>A0ACB9SHN0_9MYRT</name>
<keyword evidence="2" id="KW-1185">Reference proteome</keyword>
<proteinExistence type="predicted"/>
<gene>
    <name evidence="1" type="ORF">MLD38_002196</name>
</gene>
<comment type="caution">
    <text evidence="1">The sequence shown here is derived from an EMBL/GenBank/DDBJ whole genome shotgun (WGS) entry which is preliminary data.</text>
</comment>
<organism evidence="1 2">
    <name type="scientific">Melastoma candidum</name>
    <dbReference type="NCBI Taxonomy" id="119954"/>
    <lineage>
        <taxon>Eukaryota</taxon>
        <taxon>Viridiplantae</taxon>
        <taxon>Streptophyta</taxon>
        <taxon>Embryophyta</taxon>
        <taxon>Tracheophyta</taxon>
        <taxon>Spermatophyta</taxon>
        <taxon>Magnoliopsida</taxon>
        <taxon>eudicotyledons</taxon>
        <taxon>Gunneridae</taxon>
        <taxon>Pentapetalae</taxon>
        <taxon>rosids</taxon>
        <taxon>malvids</taxon>
        <taxon>Myrtales</taxon>
        <taxon>Melastomataceae</taxon>
        <taxon>Melastomatoideae</taxon>
        <taxon>Melastomateae</taxon>
        <taxon>Melastoma</taxon>
    </lineage>
</organism>
<sequence length="600" mass="65802">MLMFRHLLMMQMMMGTRLGISVGHRPGTAQSAGGLTPPTTKGYGLKKWRRIRRDVIKDGNSSLDVSKILKRGHSGSGNLAKPVRAPLEEIGKDSEGSIGSTTVARNPSVVEGFAGPSGLDLNFAAGPAFAAGADSDHSEDRSSKSSTAASAPKARHDSLGALGHARERNRAKNLSGKGLGQQGKTRVESTKKPRGERAVKLQKENSQSSMESDLRSSNSIYTQGAFSTAINGMKSGKSTSYYSGNNDRAHQSGQYSDDAHACYLKENSLDGENISQDGSAAWEAEEDKDENHRSSADQDPLVRSMQALLSVQEALEKEVKKFTEIAKDPVVTIAEGQVSDLTEHVKSLEVALEETRTTLLASESRISELEAALSDRRSFEEESTTNCDSLTSKPMDELENAFRQKIEAEIEYLAIVRTIQALRVDLQSQLMLLAEQEAAVAQATSHDKLCEVETRAAQLEKQAEELEEVCEGITEAEDDVLMLRRGAFLHCKYDAFSRRILENNSIKIRPAHWIIFLSFVLGQVEVCQSASMSTGASPAESGRLMGHFVDKCRWLVQVKICQSVSTFTDASPAESGRLMGYFVNESRVREHRRRRRQGQL</sequence>
<accession>A0ACB9SHN0</accession>
<evidence type="ECO:0000313" key="2">
    <source>
        <dbReference type="Proteomes" id="UP001057402"/>
    </source>
</evidence>
<protein>
    <submittedName>
        <fullName evidence="1">Uncharacterized protein</fullName>
    </submittedName>
</protein>
<dbReference type="Proteomes" id="UP001057402">
    <property type="component" value="Chromosome 1"/>
</dbReference>
<evidence type="ECO:0000313" key="1">
    <source>
        <dbReference type="EMBL" id="KAI4390041.1"/>
    </source>
</evidence>
<reference evidence="2" key="1">
    <citation type="journal article" date="2023" name="Front. Plant Sci.">
        <title>Chromosomal-level genome assembly of Melastoma candidum provides insights into trichome evolution.</title>
        <authorList>
            <person name="Zhong Y."/>
            <person name="Wu W."/>
            <person name="Sun C."/>
            <person name="Zou P."/>
            <person name="Liu Y."/>
            <person name="Dai S."/>
            <person name="Zhou R."/>
        </authorList>
    </citation>
    <scope>NUCLEOTIDE SEQUENCE [LARGE SCALE GENOMIC DNA]</scope>
</reference>
<dbReference type="EMBL" id="CM042880">
    <property type="protein sequence ID" value="KAI4390041.1"/>
    <property type="molecule type" value="Genomic_DNA"/>
</dbReference>